<feature type="transmembrane region" description="Helical" evidence="7">
    <location>
        <begin position="119"/>
        <end position="139"/>
    </location>
</feature>
<organism evidence="9 10">
    <name type="scientific">Paenibacillus baekrokdamisoli</name>
    <dbReference type="NCBI Taxonomy" id="1712516"/>
    <lineage>
        <taxon>Bacteria</taxon>
        <taxon>Bacillati</taxon>
        <taxon>Bacillota</taxon>
        <taxon>Bacilli</taxon>
        <taxon>Bacillales</taxon>
        <taxon>Paenibacillaceae</taxon>
        <taxon>Paenibacillus</taxon>
    </lineage>
</organism>
<feature type="transmembrane region" description="Helical" evidence="7">
    <location>
        <begin position="169"/>
        <end position="194"/>
    </location>
</feature>
<keyword evidence="5 7" id="KW-1133">Transmembrane helix</keyword>
<feature type="domain" description="ABC transmembrane type-1" evidence="8">
    <location>
        <begin position="82"/>
        <end position="296"/>
    </location>
</feature>
<dbReference type="EMBL" id="AP019308">
    <property type="protein sequence ID" value="BBH24427.1"/>
    <property type="molecule type" value="Genomic_DNA"/>
</dbReference>
<dbReference type="Proteomes" id="UP000275368">
    <property type="component" value="Chromosome"/>
</dbReference>
<dbReference type="Gene3D" id="1.10.3720.10">
    <property type="entry name" value="MetI-like"/>
    <property type="match status" value="1"/>
</dbReference>
<name>A0A3G9IZR0_9BACL</name>
<evidence type="ECO:0000256" key="6">
    <source>
        <dbReference type="ARBA" id="ARBA00023136"/>
    </source>
</evidence>
<evidence type="ECO:0000313" key="10">
    <source>
        <dbReference type="Proteomes" id="UP000275368"/>
    </source>
</evidence>
<evidence type="ECO:0000256" key="3">
    <source>
        <dbReference type="ARBA" id="ARBA00022475"/>
    </source>
</evidence>
<feature type="transmembrane region" description="Helical" evidence="7">
    <location>
        <begin position="272"/>
        <end position="297"/>
    </location>
</feature>
<comment type="similarity">
    <text evidence="7">Belongs to the binding-protein-dependent transport system permease family.</text>
</comment>
<dbReference type="InterPro" id="IPR051393">
    <property type="entry name" value="ABC_transporter_permease"/>
</dbReference>
<dbReference type="KEGG" id="pbk:Back11_57720"/>
<evidence type="ECO:0000259" key="8">
    <source>
        <dbReference type="PROSITE" id="PS50928"/>
    </source>
</evidence>
<accession>A0A3G9IZR0</accession>
<dbReference type="GO" id="GO:0055085">
    <property type="term" value="P:transmembrane transport"/>
    <property type="evidence" value="ECO:0007669"/>
    <property type="project" value="InterPro"/>
</dbReference>
<keyword evidence="10" id="KW-1185">Reference proteome</keyword>
<feature type="transmembrane region" description="Helical" evidence="7">
    <location>
        <begin position="84"/>
        <end position="107"/>
    </location>
</feature>
<dbReference type="GO" id="GO:0005886">
    <property type="term" value="C:plasma membrane"/>
    <property type="evidence" value="ECO:0007669"/>
    <property type="project" value="UniProtKB-SubCell"/>
</dbReference>
<feature type="transmembrane region" description="Helical" evidence="7">
    <location>
        <begin position="215"/>
        <end position="234"/>
    </location>
</feature>
<dbReference type="InterPro" id="IPR000515">
    <property type="entry name" value="MetI-like"/>
</dbReference>
<evidence type="ECO:0000256" key="4">
    <source>
        <dbReference type="ARBA" id="ARBA00022692"/>
    </source>
</evidence>
<evidence type="ECO:0000256" key="5">
    <source>
        <dbReference type="ARBA" id="ARBA00022989"/>
    </source>
</evidence>
<evidence type="ECO:0000256" key="1">
    <source>
        <dbReference type="ARBA" id="ARBA00004651"/>
    </source>
</evidence>
<gene>
    <name evidence="9" type="ORF">Back11_57720</name>
</gene>
<evidence type="ECO:0000313" key="9">
    <source>
        <dbReference type="EMBL" id="BBH24427.1"/>
    </source>
</evidence>
<keyword evidence="6 7" id="KW-0472">Membrane</keyword>
<dbReference type="PANTHER" id="PTHR30193:SF37">
    <property type="entry name" value="INNER MEMBRANE ABC TRANSPORTER PERMEASE PROTEIN YCJO"/>
    <property type="match status" value="1"/>
</dbReference>
<dbReference type="SUPFAM" id="SSF161098">
    <property type="entry name" value="MetI-like"/>
    <property type="match status" value="1"/>
</dbReference>
<dbReference type="CDD" id="cd06261">
    <property type="entry name" value="TM_PBP2"/>
    <property type="match status" value="1"/>
</dbReference>
<dbReference type="PROSITE" id="PS50928">
    <property type="entry name" value="ABC_TM1"/>
    <property type="match status" value="1"/>
</dbReference>
<dbReference type="InterPro" id="IPR035906">
    <property type="entry name" value="MetI-like_sf"/>
</dbReference>
<dbReference type="Pfam" id="PF00528">
    <property type="entry name" value="BPD_transp_1"/>
    <property type="match status" value="1"/>
</dbReference>
<feature type="transmembrane region" description="Helical" evidence="7">
    <location>
        <begin position="21"/>
        <end position="42"/>
    </location>
</feature>
<dbReference type="PANTHER" id="PTHR30193">
    <property type="entry name" value="ABC TRANSPORTER PERMEASE PROTEIN"/>
    <property type="match status" value="1"/>
</dbReference>
<evidence type="ECO:0000256" key="7">
    <source>
        <dbReference type="RuleBase" id="RU363032"/>
    </source>
</evidence>
<reference evidence="9 10" key="1">
    <citation type="submission" date="2018-11" db="EMBL/GenBank/DDBJ databases">
        <title>Complete genome sequence of Paenibacillus baekrokdamisoli strain KCTC 33723.</title>
        <authorList>
            <person name="Kang S.W."/>
            <person name="Lee K.C."/>
            <person name="Kim K.K."/>
            <person name="Kim J.S."/>
            <person name="Kim D.S."/>
            <person name="Ko S.H."/>
            <person name="Yang S.H."/>
            <person name="Lee J.S."/>
        </authorList>
    </citation>
    <scope>NUCLEOTIDE SEQUENCE [LARGE SCALE GENOMIC DNA]</scope>
    <source>
        <strain evidence="9 10">KCTC 33723</strain>
    </source>
</reference>
<comment type="subcellular location">
    <subcellularLocation>
        <location evidence="1 7">Cell membrane</location>
        <topology evidence="1 7">Multi-pass membrane protein</topology>
    </subcellularLocation>
</comment>
<protein>
    <submittedName>
        <fullName evidence="9">ABC transporter permease</fullName>
    </submittedName>
</protein>
<sequence>MFLIGGIIVKQNTKIMSEGRFALILLAPTLLLILGLLLYPLIYSIYLSFVDLNITNPDVGTEFVGFRNFMDNLSDPAFWNSLKITFYFAVVTVIGSLLVGLYAALLLNSKIRARGLFRTLLLIPWAIPLVIVGMIWKLILHPNYGSLNALLMKVGIIHHNIAWLSDAKWSLIMLFLSEIWRSFPFVALLYLAALQTIPQDLFEAASVDGATKRKAFWHITMPYLQATTLVLLILRTIDAFRSFDLIFALTKGGPANNTEIVGLYLYKQGFTFANFGVSAAGSYIVTFLILVLVFVYIKLMKVQNIS</sequence>
<proteinExistence type="inferred from homology"/>
<keyword evidence="2 7" id="KW-0813">Transport</keyword>
<keyword evidence="3" id="KW-1003">Cell membrane</keyword>
<keyword evidence="4 7" id="KW-0812">Transmembrane</keyword>
<evidence type="ECO:0000256" key="2">
    <source>
        <dbReference type="ARBA" id="ARBA00022448"/>
    </source>
</evidence>
<dbReference type="AlphaFoldDB" id="A0A3G9IZR0"/>